<dbReference type="Proteomes" id="UP000009881">
    <property type="component" value="Unassembled WGS sequence"/>
</dbReference>
<name>K9HUU6_9PROT</name>
<keyword evidence="3" id="KW-1185">Reference proteome</keyword>
<reference evidence="2 3" key="1">
    <citation type="journal article" date="2013" name="Genome Announc.">
        <title>Draft Genome Sequence of an Alphaproteobacterium, Caenispirillum salinarum AK4(T), Isolated from a Solar Saltern.</title>
        <authorList>
            <person name="Khatri I."/>
            <person name="Singh A."/>
            <person name="Korpole S."/>
            <person name="Pinnaka A.K."/>
            <person name="Subramanian S."/>
        </authorList>
    </citation>
    <scope>NUCLEOTIDE SEQUENCE [LARGE SCALE GENOMIC DNA]</scope>
    <source>
        <strain evidence="2 3">AK4</strain>
    </source>
</reference>
<protein>
    <recommendedName>
        <fullName evidence="1">Calcineurin-like phosphoesterase domain-containing protein</fullName>
    </recommendedName>
</protein>
<dbReference type="AlphaFoldDB" id="K9HUU6"/>
<proteinExistence type="predicted"/>
<feature type="domain" description="Calcineurin-like phosphoesterase" evidence="1">
    <location>
        <begin position="16"/>
        <end position="212"/>
    </location>
</feature>
<comment type="caution">
    <text evidence="2">The sequence shown here is derived from an EMBL/GenBank/DDBJ whole genome shotgun (WGS) entry which is preliminary data.</text>
</comment>
<evidence type="ECO:0000313" key="3">
    <source>
        <dbReference type="Proteomes" id="UP000009881"/>
    </source>
</evidence>
<evidence type="ECO:0000259" key="1">
    <source>
        <dbReference type="Pfam" id="PF00149"/>
    </source>
</evidence>
<organism evidence="2 3">
    <name type="scientific">Caenispirillum salinarum AK4</name>
    <dbReference type="NCBI Taxonomy" id="1238182"/>
    <lineage>
        <taxon>Bacteria</taxon>
        <taxon>Pseudomonadati</taxon>
        <taxon>Pseudomonadota</taxon>
        <taxon>Alphaproteobacteria</taxon>
        <taxon>Rhodospirillales</taxon>
        <taxon>Novispirillaceae</taxon>
        <taxon>Caenispirillum</taxon>
    </lineage>
</organism>
<dbReference type="CDD" id="cd00838">
    <property type="entry name" value="MPP_superfamily"/>
    <property type="match status" value="1"/>
</dbReference>
<dbReference type="EMBL" id="ANHY01000004">
    <property type="protein sequence ID" value="EKV32031.1"/>
    <property type="molecule type" value="Genomic_DNA"/>
</dbReference>
<dbReference type="InterPro" id="IPR029052">
    <property type="entry name" value="Metallo-depent_PP-like"/>
</dbReference>
<dbReference type="GO" id="GO:0016787">
    <property type="term" value="F:hydrolase activity"/>
    <property type="evidence" value="ECO:0007669"/>
    <property type="project" value="InterPro"/>
</dbReference>
<dbReference type="Gene3D" id="3.60.21.10">
    <property type="match status" value="1"/>
</dbReference>
<dbReference type="STRING" id="1238182.C882_3095"/>
<gene>
    <name evidence="2" type="ORF">C882_3095</name>
</gene>
<evidence type="ECO:0000313" key="2">
    <source>
        <dbReference type="EMBL" id="EKV32031.1"/>
    </source>
</evidence>
<sequence>MVGARSLCDISGTMTTLLFCGDPHGVFGPMVEAALGAAPDGIVFLGDLCPDRPLERELAPLLEAGVPVAWIPGNHDADSEGWLDGLARADGLITPGDIHGRVVEIAGVRVAGLGKVFRGRIWHPEVNGGRPRFRSRAEMTAALPHHQRWRKGVPLRHHGTLFHEDVEALRGLRADVLVTHEAPSTHPNGFAFLDGVATDLGVRAVFHGHHHVHYAAGLPGGMRVHGVGIRGITALDGGIVLQGGFA</sequence>
<dbReference type="Pfam" id="PF00149">
    <property type="entry name" value="Metallophos"/>
    <property type="match status" value="1"/>
</dbReference>
<dbReference type="InterPro" id="IPR004843">
    <property type="entry name" value="Calcineurin-like_PHP"/>
</dbReference>
<dbReference type="SUPFAM" id="SSF56300">
    <property type="entry name" value="Metallo-dependent phosphatases"/>
    <property type="match status" value="1"/>
</dbReference>
<accession>K9HUU6</accession>
<dbReference type="RefSeq" id="WP_009539292.1">
    <property type="nucleotide sequence ID" value="NZ_ANHY01000004.1"/>
</dbReference>
<dbReference type="eggNOG" id="COG2129">
    <property type="taxonomic scope" value="Bacteria"/>
</dbReference>